<comment type="similarity">
    <text evidence="2 6">Belongs to the RRP36 family.</text>
</comment>
<dbReference type="EMBL" id="OU963871">
    <property type="protein sequence ID" value="CAH0383183.1"/>
    <property type="molecule type" value="Genomic_DNA"/>
</dbReference>
<dbReference type="PANTHER" id="PTHR21738:SF0">
    <property type="entry name" value="RIBOSOMAL RNA PROCESSING PROTEIN 36 HOMOLOG"/>
    <property type="match status" value="1"/>
</dbReference>
<accession>A0A9P0EXL0</accession>
<keyword evidence="10" id="KW-1185">Reference proteome</keyword>
<keyword evidence="6" id="KW-0687">Ribonucleoprotein</keyword>
<keyword evidence="5 6" id="KW-0539">Nucleus</keyword>
<evidence type="ECO:0000313" key="9">
    <source>
        <dbReference type="EMBL" id="CAH0383183.1"/>
    </source>
</evidence>
<comment type="subunit">
    <text evidence="6">Associates with 90S and pre-40S pre-ribosomal particles.</text>
</comment>
<dbReference type="GO" id="GO:0000462">
    <property type="term" value="P:maturation of SSU-rRNA from tricistronic rRNA transcript (SSU-rRNA, 5.8S rRNA, LSU-rRNA)"/>
    <property type="evidence" value="ECO:0007669"/>
    <property type="project" value="TreeGrafter"/>
</dbReference>
<evidence type="ECO:0000256" key="3">
    <source>
        <dbReference type="ARBA" id="ARBA00022517"/>
    </source>
</evidence>
<dbReference type="Proteomes" id="UP001152759">
    <property type="component" value="Chromosome 10"/>
</dbReference>
<keyword evidence="7" id="KW-0175">Coiled coil</keyword>
<evidence type="ECO:0000256" key="6">
    <source>
        <dbReference type="RuleBase" id="RU368027"/>
    </source>
</evidence>
<dbReference type="InterPro" id="IPR009292">
    <property type="entry name" value="RRP36"/>
</dbReference>
<feature type="compositionally biased region" description="Basic and acidic residues" evidence="8">
    <location>
        <begin position="36"/>
        <end position="48"/>
    </location>
</feature>
<keyword evidence="3 6" id="KW-0690">Ribosome biogenesis</keyword>
<feature type="region of interest" description="Disordered" evidence="8">
    <location>
        <begin position="201"/>
        <end position="221"/>
    </location>
</feature>
<dbReference type="OrthoDB" id="6630382at2759"/>
<dbReference type="GO" id="GO:0005730">
    <property type="term" value="C:nucleolus"/>
    <property type="evidence" value="ECO:0007669"/>
    <property type="project" value="UniProtKB-SubCell"/>
</dbReference>
<feature type="coiled-coil region" evidence="7">
    <location>
        <begin position="133"/>
        <end position="193"/>
    </location>
</feature>
<evidence type="ECO:0000256" key="4">
    <source>
        <dbReference type="ARBA" id="ARBA00022552"/>
    </source>
</evidence>
<protein>
    <recommendedName>
        <fullName evidence="6">rRNA biogenesis protein RRP36</fullName>
    </recommendedName>
</protein>
<feature type="region of interest" description="Disordered" evidence="8">
    <location>
        <begin position="29"/>
        <end position="66"/>
    </location>
</feature>
<dbReference type="Pfam" id="PF06102">
    <property type="entry name" value="RRP36"/>
    <property type="match status" value="1"/>
</dbReference>
<proteinExistence type="inferred from homology"/>
<reference evidence="9" key="1">
    <citation type="submission" date="2021-12" db="EMBL/GenBank/DDBJ databases">
        <authorList>
            <person name="King R."/>
        </authorList>
    </citation>
    <scope>NUCLEOTIDE SEQUENCE</scope>
</reference>
<keyword evidence="4 6" id="KW-0698">rRNA processing</keyword>
<gene>
    <name evidence="9" type="ORF">BEMITA_LOCUS2652</name>
</gene>
<evidence type="ECO:0000256" key="2">
    <source>
        <dbReference type="ARBA" id="ARBA00009418"/>
    </source>
</evidence>
<comment type="function">
    <text evidence="6">Component of the 90S pre-ribosome involved in the maturation of rRNAs. Required for early cleavages of the pre-RNAs in the 40S ribosomal subunit maturation pathway.</text>
</comment>
<organism evidence="9 10">
    <name type="scientific">Bemisia tabaci</name>
    <name type="common">Sweetpotato whitefly</name>
    <name type="synonym">Aleurodes tabaci</name>
    <dbReference type="NCBI Taxonomy" id="7038"/>
    <lineage>
        <taxon>Eukaryota</taxon>
        <taxon>Metazoa</taxon>
        <taxon>Ecdysozoa</taxon>
        <taxon>Arthropoda</taxon>
        <taxon>Hexapoda</taxon>
        <taxon>Insecta</taxon>
        <taxon>Pterygota</taxon>
        <taxon>Neoptera</taxon>
        <taxon>Paraneoptera</taxon>
        <taxon>Hemiptera</taxon>
        <taxon>Sternorrhyncha</taxon>
        <taxon>Aleyrodoidea</taxon>
        <taxon>Aleyrodidae</taxon>
        <taxon>Aleyrodinae</taxon>
        <taxon>Bemisia</taxon>
    </lineage>
</organism>
<evidence type="ECO:0000256" key="7">
    <source>
        <dbReference type="SAM" id="Coils"/>
    </source>
</evidence>
<dbReference type="KEGG" id="btab:109033368"/>
<dbReference type="GO" id="GO:0030686">
    <property type="term" value="C:90S preribosome"/>
    <property type="evidence" value="ECO:0007669"/>
    <property type="project" value="TreeGrafter"/>
</dbReference>
<name>A0A9P0EXL0_BEMTA</name>
<evidence type="ECO:0000313" key="10">
    <source>
        <dbReference type="Proteomes" id="UP001152759"/>
    </source>
</evidence>
<evidence type="ECO:0000256" key="8">
    <source>
        <dbReference type="SAM" id="MobiDB-lite"/>
    </source>
</evidence>
<evidence type="ECO:0000256" key="1">
    <source>
        <dbReference type="ARBA" id="ARBA00004604"/>
    </source>
</evidence>
<comment type="subcellular location">
    <subcellularLocation>
        <location evidence="1 6">Nucleus</location>
        <location evidence="1 6">Nucleolus</location>
    </subcellularLocation>
</comment>
<dbReference type="PANTHER" id="PTHR21738">
    <property type="entry name" value="RIBOSOMAL RNA PROCESSING PROTEIN 36 HOMOLOG"/>
    <property type="match status" value="1"/>
</dbReference>
<sequence>MALVDECKDIKLEDLLKIKEKIGSKAFNKKVLGVQPEHKKPRESDEAPHKKKNRPQEMSSKKPVSKFREIVPLKRKKFTDPRFDNLYGPLNEEAFKQNYEFIGEIKKKELATLKRQFKEEDDPESKEKIKFLITRMENQIREKQKVNARREKERTERAQNIERLKEGKIPHFKSKREKKISALVDQYEQLKKDGKLPKYLEKKRKKQIHKQRRYFEHDLPE</sequence>
<evidence type="ECO:0000256" key="5">
    <source>
        <dbReference type="ARBA" id="ARBA00023242"/>
    </source>
</evidence>
<dbReference type="AlphaFoldDB" id="A0A9P0EXL0"/>
<feature type="compositionally biased region" description="Basic residues" evidence="8">
    <location>
        <begin position="201"/>
        <end position="212"/>
    </location>
</feature>